<dbReference type="EMBL" id="CAFBMK010000038">
    <property type="protein sequence ID" value="CAB4906765.1"/>
    <property type="molecule type" value="Genomic_DNA"/>
</dbReference>
<gene>
    <name evidence="2" type="ORF">UFOPK3564_00939</name>
</gene>
<sequence length="100" mass="10587">MGSSDIPAGDDSAIRRIERDREANRPLEEAGEGEAEGFELAEAELIDHASHGDQHGTTPIIRDARTGEDLEGAPDAELYGDADEPVQSDLGLETDADADA</sequence>
<evidence type="ECO:0000256" key="1">
    <source>
        <dbReference type="SAM" id="MobiDB-lite"/>
    </source>
</evidence>
<name>A0A6J7GPV9_9ZZZZ</name>
<proteinExistence type="predicted"/>
<feature type="compositionally biased region" description="Acidic residues" evidence="1">
    <location>
        <begin position="29"/>
        <end position="44"/>
    </location>
</feature>
<feature type="region of interest" description="Disordered" evidence="1">
    <location>
        <begin position="1"/>
        <end position="100"/>
    </location>
</feature>
<reference evidence="2" key="1">
    <citation type="submission" date="2020-05" db="EMBL/GenBank/DDBJ databases">
        <authorList>
            <person name="Chiriac C."/>
            <person name="Salcher M."/>
            <person name="Ghai R."/>
            <person name="Kavagutti S V."/>
        </authorList>
    </citation>
    <scope>NUCLEOTIDE SEQUENCE</scope>
</reference>
<protein>
    <submittedName>
        <fullName evidence="2">Unannotated protein</fullName>
    </submittedName>
</protein>
<evidence type="ECO:0000313" key="2">
    <source>
        <dbReference type="EMBL" id="CAB4906765.1"/>
    </source>
</evidence>
<feature type="compositionally biased region" description="Acidic residues" evidence="1">
    <location>
        <begin position="69"/>
        <end position="100"/>
    </location>
</feature>
<feature type="compositionally biased region" description="Basic and acidic residues" evidence="1">
    <location>
        <begin position="12"/>
        <end position="28"/>
    </location>
</feature>
<accession>A0A6J7GPV9</accession>
<organism evidence="2">
    <name type="scientific">freshwater metagenome</name>
    <dbReference type="NCBI Taxonomy" id="449393"/>
    <lineage>
        <taxon>unclassified sequences</taxon>
        <taxon>metagenomes</taxon>
        <taxon>ecological metagenomes</taxon>
    </lineage>
</organism>
<feature type="compositionally biased region" description="Basic and acidic residues" evidence="1">
    <location>
        <begin position="45"/>
        <end position="54"/>
    </location>
</feature>
<dbReference type="AlphaFoldDB" id="A0A6J7GPV9"/>